<dbReference type="InterPro" id="IPR048943">
    <property type="entry name" value="RAD51D_N"/>
</dbReference>
<evidence type="ECO:0000256" key="4">
    <source>
        <dbReference type="ARBA" id="ARBA00022763"/>
    </source>
</evidence>
<dbReference type="PANTHER" id="PTHR46457">
    <property type="entry name" value="DNA REPAIR PROTEIN RAD51 HOMOLOG 4"/>
    <property type="match status" value="1"/>
</dbReference>
<keyword evidence="6" id="KW-0238">DNA-binding</keyword>
<comment type="subcellular location">
    <subcellularLocation>
        <location evidence="1">Nucleus</location>
    </subcellularLocation>
</comment>
<keyword evidence="7" id="KW-0233">DNA recombination</keyword>
<evidence type="ECO:0000256" key="9">
    <source>
        <dbReference type="ARBA" id="ARBA00023242"/>
    </source>
</evidence>
<organism evidence="11 12">
    <name type="scientific">Clavelina lepadiformis</name>
    <name type="common">Light-bulb sea squirt</name>
    <name type="synonym">Ascidia lepadiformis</name>
    <dbReference type="NCBI Taxonomy" id="159417"/>
    <lineage>
        <taxon>Eukaryota</taxon>
        <taxon>Metazoa</taxon>
        <taxon>Chordata</taxon>
        <taxon>Tunicata</taxon>
        <taxon>Ascidiacea</taxon>
        <taxon>Aplousobranchia</taxon>
        <taxon>Clavelinidae</taxon>
        <taxon>Clavelina</taxon>
    </lineage>
</organism>
<evidence type="ECO:0000313" key="11">
    <source>
        <dbReference type="EMBL" id="CAK8692612.1"/>
    </source>
</evidence>
<dbReference type="InterPro" id="IPR020588">
    <property type="entry name" value="RecA_ATP-bd"/>
</dbReference>
<evidence type="ECO:0000256" key="1">
    <source>
        <dbReference type="ARBA" id="ARBA00004123"/>
    </source>
</evidence>
<dbReference type="PROSITE" id="PS50162">
    <property type="entry name" value="RECA_2"/>
    <property type="match status" value="1"/>
</dbReference>
<gene>
    <name evidence="11" type="ORF">CVLEPA_LOCUS25864</name>
</gene>
<dbReference type="InterPro" id="IPR051988">
    <property type="entry name" value="HRR_RAD51_Paralog"/>
</dbReference>
<dbReference type="Pfam" id="PF21794">
    <property type="entry name" value="RAD51D_N"/>
    <property type="match status" value="1"/>
</dbReference>
<evidence type="ECO:0000256" key="8">
    <source>
        <dbReference type="ARBA" id="ARBA00023204"/>
    </source>
</evidence>
<dbReference type="CDD" id="cd19489">
    <property type="entry name" value="Rad51D"/>
    <property type="match status" value="1"/>
</dbReference>
<dbReference type="InterPro" id="IPR027417">
    <property type="entry name" value="P-loop_NTPase"/>
</dbReference>
<protein>
    <recommendedName>
        <fullName evidence="10">RecA family profile 1 domain-containing protein</fullName>
    </recommendedName>
</protein>
<reference evidence="11 12" key="1">
    <citation type="submission" date="2024-02" db="EMBL/GenBank/DDBJ databases">
        <authorList>
            <person name="Daric V."/>
            <person name="Darras S."/>
        </authorList>
    </citation>
    <scope>NUCLEOTIDE SEQUENCE [LARGE SCALE GENOMIC DNA]</scope>
</reference>
<comment type="caution">
    <text evidence="11">The sequence shown here is derived from an EMBL/GenBank/DDBJ whole genome shotgun (WGS) entry which is preliminary data.</text>
</comment>
<evidence type="ECO:0000256" key="5">
    <source>
        <dbReference type="ARBA" id="ARBA00022840"/>
    </source>
</evidence>
<evidence type="ECO:0000256" key="3">
    <source>
        <dbReference type="ARBA" id="ARBA00022741"/>
    </source>
</evidence>
<keyword evidence="9" id="KW-0539">Nucleus</keyword>
<evidence type="ECO:0000259" key="10">
    <source>
        <dbReference type="PROSITE" id="PS50162"/>
    </source>
</evidence>
<feature type="domain" description="RecA family profile 1" evidence="10">
    <location>
        <begin position="79"/>
        <end position="252"/>
    </location>
</feature>
<dbReference type="InterPro" id="IPR013632">
    <property type="entry name" value="Rad51_C"/>
</dbReference>
<keyword evidence="5" id="KW-0067">ATP-binding</keyword>
<comment type="similarity">
    <text evidence="2">Belongs to the RecA family. RAD51 subfamily.</text>
</comment>
<dbReference type="EMBL" id="CAWYQH010000130">
    <property type="protein sequence ID" value="CAK8692612.1"/>
    <property type="molecule type" value="Genomic_DNA"/>
</dbReference>
<keyword evidence="12" id="KW-1185">Reference proteome</keyword>
<dbReference type="Proteomes" id="UP001642483">
    <property type="component" value="Unassembled WGS sequence"/>
</dbReference>
<dbReference type="InterPro" id="IPR047323">
    <property type="entry name" value="Rad51D_C"/>
</dbReference>
<dbReference type="InterPro" id="IPR016467">
    <property type="entry name" value="DNA_recomb/repair_RecA-like"/>
</dbReference>
<evidence type="ECO:0000313" key="12">
    <source>
        <dbReference type="Proteomes" id="UP001642483"/>
    </source>
</evidence>
<dbReference type="Pfam" id="PF08423">
    <property type="entry name" value="Rad51"/>
    <property type="match status" value="1"/>
</dbReference>
<name>A0ABP0GLI4_CLALP</name>
<keyword evidence="3" id="KW-0547">Nucleotide-binding</keyword>
<keyword evidence="8" id="KW-0234">DNA repair</keyword>
<evidence type="ECO:0000256" key="6">
    <source>
        <dbReference type="ARBA" id="ARBA00023125"/>
    </source>
</evidence>
<evidence type="ECO:0000256" key="7">
    <source>
        <dbReference type="ARBA" id="ARBA00023172"/>
    </source>
</evidence>
<evidence type="ECO:0000256" key="2">
    <source>
        <dbReference type="ARBA" id="ARBA00007095"/>
    </source>
</evidence>
<dbReference type="PANTHER" id="PTHR46457:SF1">
    <property type="entry name" value="DNA REPAIR PROTEIN RAD51 HOMOLOG 4"/>
    <property type="match status" value="1"/>
</dbReference>
<accession>A0ABP0GLI4</accession>
<proteinExistence type="inferred from homology"/>
<dbReference type="SUPFAM" id="SSF52540">
    <property type="entry name" value="P-loop containing nucleoside triphosphate hydrolases"/>
    <property type="match status" value="1"/>
</dbReference>
<keyword evidence="4" id="KW-0227">DNA damage</keyword>
<dbReference type="Gene3D" id="3.40.50.300">
    <property type="entry name" value="P-loop containing nucleotide triphosphate hydrolases"/>
    <property type="match status" value="1"/>
</dbReference>
<dbReference type="PIRSF" id="PIRSF005856">
    <property type="entry name" value="Rad51"/>
    <property type="match status" value="1"/>
</dbReference>
<sequence length="338" mass="36901">MPIQLLAGMCPALTSEILMQLTSKGIKQVIDFVSMDPEKITALCGLPFKKVLSIRRVLLAQYSAFPVNGLDLYNEALSTLAVLSTSCSNLDEILDCGVYTGEVTEFVGVSVSGKTQLCQSLTIQVVGELEQNVVYIDTTGGWSVKRAADITRTRFPQKQVSSVLSRIQLCQCYDIKELQECLEQLQKSLHNQPDCFYSSLKLVVVDSVSAVLGSSFVSGTYVEGCSLLQSIGRRLNALAKDFAIAVIITNDMVSAASTTSTEFYSMKPALGRCWTFVPSVRVVLEPDKEPCQLWECKYADKSCSLFEPTIKAIVDKSVRSPRQSTLLKITNAGVANGT</sequence>